<dbReference type="GeneID" id="14885213"/>
<keyword evidence="14" id="KW-1185">Reference proteome</keyword>
<feature type="transmembrane region" description="Helical" evidence="12">
    <location>
        <begin position="248"/>
        <end position="265"/>
    </location>
</feature>
<dbReference type="GO" id="GO:0005886">
    <property type="term" value="C:plasma membrane"/>
    <property type="evidence" value="ECO:0007669"/>
    <property type="project" value="UniProtKB-SubCell"/>
</dbReference>
<evidence type="ECO:0000256" key="4">
    <source>
        <dbReference type="ARBA" id="ARBA00022679"/>
    </source>
</evidence>
<evidence type="ECO:0000256" key="2">
    <source>
        <dbReference type="ARBA" id="ARBA00022475"/>
    </source>
</evidence>
<evidence type="ECO:0000256" key="10">
    <source>
        <dbReference type="ARBA" id="ARBA00023209"/>
    </source>
</evidence>
<evidence type="ECO:0000256" key="7">
    <source>
        <dbReference type="ARBA" id="ARBA00022989"/>
    </source>
</evidence>
<dbReference type="OMA" id="NIMLMIN"/>
<dbReference type="EMBL" id="KB207005">
    <property type="protein sequence ID" value="ELP86241.1"/>
    <property type="molecule type" value="Genomic_DNA"/>
</dbReference>
<dbReference type="AlphaFoldDB" id="A0A0A1U160"/>
<keyword evidence="3" id="KW-0444">Lipid biosynthesis</keyword>
<keyword evidence="2" id="KW-1003">Cell membrane</keyword>
<dbReference type="RefSeq" id="XP_004185587.1">
    <property type="nucleotide sequence ID" value="XM_004185539.1"/>
</dbReference>
<dbReference type="VEuPathDB" id="AmoebaDB:EIN_112150"/>
<keyword evidence="7 12" id="KW-1133">Transmembrane helix</keyword>
<sequence>MEDAPTTSQSAVDSEKITKSETNKQQRLITGTIFSFTALFLLYLGPITFHILEAPLSFLMFHELLTVFKATKEERVLSIVLFVVHNIMLMINFNVTAESFPLLAFLVYGVYSLYSHDVIQAMKLYFAAIWAIQTLSYSIGLIQVTGNTFSTIYIIFLACANDSFQWVFGRAFGKHHPFPYLSPNKSLEGYLGGLFMLMVIGVLAQDNLIFVFLVFMTGNIGDLIASCLKRQLAVKDYGSILPGMGGMLDRLDSVTLVVGVAYFWYRSFGFHPGFIMKCLLHYFYFTDDKCF</sequence>
<evidence type="ECO:0000256" key="5">
    <source>
        <dbReference type="ARBA" id="ARBA00022692"/>
    </source>
</evidence>
<evidence type="ECO:0000256" key="1">
    <source>
        <dbReference type="ARBA" id="ARBA00004651"/>
    </source>
</evidence>
<feature type="transmembrane region" description="Helical" evidence="12">
    <location>
        <begin position="189"/>
        <end position="204"/>
    </location>
</feature>
<evidence type="ECO:0000256" key="9">
    <source>
        <dbReference type="ARBA" id="ARBA00023136"/>
    </source>
</evidence>
<comment type="subcellular location">
    <subcellularLocation>
        <location evidence="1">Cell membrane</location>
        <topology evidence="1">Multi-pass membrane protein</topology>
    </subcellularLocation>
</comment>
<evidence type="ECO:0000256" key="11">
    <source>
        <dbReference type="ARBA" id="ARBA00023264"/>
    </source>
</evidence>
<dbReference type="PANTHER" id="PTHR46382">
    <property type="entry name" value="PHOSPHATIDATE CYTIDYLYLTRANSFERASE"/>
    <property type="match status" value="1"/>
</dbReference>
<reference evidence="13 14" key="1">
    <citation type="submission" date="2012-10" db="EMBL/GenBank/DDBJ databases">
        <authorList>
            <person name="Zafar N."/>
            <person name="Inman J."/>
            <person name="Hall N."/>
            <person name="Lorenzi H."/>
            <person name="Caler E."/>
        </authorList>
    </citation>
    <scope>NUCLEOTIDE SEQUENCE [LARGE SCALE GENOMIC DNA]</scope>
    <source>
        <strain evidence="13 14">IP1</strain>
    </source>
</reference>
<keyword evidence="4 13" id="KW-0808">Transferase</keyword>
<keyword evidence="9 12" id="KW-0472">Membrane</keyword>
<gene>
    <name evidence="13" type="ORF">EIN_112150</name>
</gene>
<feature type="transmembrane region" description="Helical" evidence="12">
    <location>
        <begin position="28"/>
        <end position="45"/>
    </location>
</feature>
<dbReference type="OrthoDB" id="10260889at2759"/>
<keyword evidence="5 12" id="KW-0812">Transmembrane</keyword>
<evidence type="ECO:0000313" key="13">
    <source>
        <dbReference type="EMBL" id="ELP86241.1"/>
    </source>
</evidence>
<feature type="transmembrane region" description="Helical" evidence="12">
    <location>
        <begin position="99"/>
        <end position="115"/>
    </location>
</feature>
<keyword evidence="6 13" id="KW-0548">Nucleotidyltransferase</keyword>
<evidence type="ECO:0000313" key="14">
    <source>
        <dbReference type="Proteomes" id="UP000014680"/>
    </source>
</evidence>
<evidence type="ECO:0000256" key="3">
    <source>
        <dbReference type="ARBA" id="ARBA00022516"/>
    </source>
</evidence>
<keyword evidence="8" id="KW-0443">Lipid metabolism</keyword>
<evidence type="ECO:0000256" key="6">
    <source>
        <dbReference type="ARBA" id="ARBA00022695"/>
    </source>
</evidence>
<keyword evidence="10" id="KW-0594">Phospholipid biosynthesis</keyword>
<name>A0A0A1U160_ENTIV</name>
<dbReference type="GO" id="GO:0016024">
    <property type="term" value="P:CDP-diacylglycerol biosynthetic process"/>
    <property type="evidence" value="ECO:0007669"/>
    <property type="project" value="TreeGrafter"/>
</dbReference>
<dbReference type="PANTHER" id="PTHR46382:SF1">
    <property type="entry name" value="PHOSPHATIDATE CYTIDYLYLTRANSFERASE"/>
    <property type="match status" value="1"/>
</dbReference>
<protein>
    <submittedName>
        <fullName evidence="13">Phosphatidate cytidylyltransferase, putative</fullName>
    </submittedName>
</protein>
<dbReference type="GO" id="GO:0004605">
    <property type="term" value="F:phosphatidate cytidylyltransferase activity"/>
    <property type="evidence" value="ECO:0007669"/>
    <property type="project" value="TreeGrafter"/>
</dbReference>
<dbReference type="KEGG" id="eiv:EIN_112150"/>
<evidence type="ECO:0000256" key="12">
    <source>
        <dbReference type="SAM" id="Phobius"/>
    </source>
</evidence>
<organism evidence="13 14">
    <name type="scientific">Entamoeba invadens IP1</name>
    <dbReference type="NCBI Taxonomy" id="370355"/>
    <lineage>
        <taxon>Eukaryota</taxon>
        <taxon>Amoebozoa</taxon>
        <taxon>Evosea</taxon>
        <taxon>Archamoebae</taxon>
        <taxon>Mastigamoebida</taxon>
        <taxon>Entamoebidae</taxon>
        <taxon>Entamoeba</taxon>
    </lineage>
</organism>
<proteinExistence type="predicted"/>
<accession>A0A0A1U160</accession>
<evidence type="ECO:0000256" key="8">
    <source>
        <dbReference type="ARBA" id="ARBA00023098"/>
    </source>
</evidence>
<dbReference type="Pfam" id="PF01148">
    <property type="entry name" value="CTP_transf_1"/>
    <property type="match status" value="1"/>
</dbReference>
<dbReference type="Proteomes" id="UP000014680">
    <property type="component" value="Unassembled WGS sequence"/>
</dbReference>
<feature type="transmembrane region" description="Helical" evidence="12">
    <location>
        <begin position="124"/>
        <end position="144"/>
    </location>
</feature>
<keyword evidence="11" id="KW-1208">Phospholipid metabolism</keyword>